<dbReference type="AlphaFoldDB" id="A0A5P9QBC4"/>
<keyword evidence="3" id="KW-1185">Reference proteome</keyword>
<feature type="compositionally biased region" description="Basic and acidic residues" evidence="1">
    <location>
        <begin position="27"/>
        <end position="39"/>
    </location>
</feature>
<reference evidence="2 3" key="1">
    <citation type="submission" date="2019-10" db="EMBL/GenBank/DDBJ databases">
        <title>Genome sequence of Luteimicrobium xylanilyticum HY-24.</title>
        <authorList>
            <person name="Kim D.Y."/>
            <person name="Park H.-Y."/>
        </authorList>
    </citation>
    <scope>NUCLEOTIDE SEQUENCE [LARGE SCALE GENOMIC DNA]</scope>
    <source>
        <strain evidence="2 3">HY-24</strain>
    </source>
</reference>
<dbReference type="OrthoDB" id="5149691at2"/>
<dbReference type="EMBL" id="CP045529">
    <property type="protein sequence ID" value="QFU98420.1"/>
    <property type="molecule type" value="Genomic_DNA"/>
</dbReference>
<protein>
    <submittedName>
        <fullName evidence="2">Uncharacterized protein</fullName>
    </submittedName>
</protein>
<proteinExistence type="predicted"/>
<evidence type="ECO:0000313" key="3">
    <source>
        <dbReference type="Proteomes" id="UP000326702"/>
    </source>
</evidence>
<accession>A0A5P9QBC4</accession>
<evidence type="ECO:0000313" key="2">
    <source>
        <dbReference type="EMBL" id="QFU98420.1"/>
    </source>
</evidence>
<sequence length="75" mass="7988">MSTERTAARATTPQRGTATRGTLATDDDGRLSSERRRELLAGGDASRAPQSLSAMELHPIEGDSSGTSWDDPDEL</sequence>
<dbReference type="Proteomes" id="UP000326702">
    <property type="component" value="Chromosome"/>
</dbReference>
<name>A0A5P9QBC4_9MICO</name>
<organism evidence="2 3">
    <name type="scientific">Luteimicrobium xylanilyticum</name>
    <dbReference type="NCBI Taxonomy" id="1133546"/>
    <lineage>
        <taxon>Bacteria</taxon>
        <taxon>Bacillati</taxon>
        <taxon>Actinomycetota</taxon>
        <taxon>Actinomycetes</taxon>
        <taxon>Micrococcales</taxon>
        <taxon>Luteimicrobium</taxon>
    </lineage>
</organism>
<evidence type="ECO:0000256" key="1">
    <source>
        <dbReference type="SAM" id="MobiDB-lite"/>
    </source>
</evidence>
<feature type="compositionally biased region" description="Polar residues" evidence="1">
    <location>
        <begin position="1"/>
        <end position="22"/>
    </location>
</feature>
<dbReference type="KEGG" id="lxl:KDY119_01936"/>
<gene>
    <name evidence="2" type="ORF">KDY119_01936</name>
</gene>
<feature type="region of interest" description="Disordered" evidence="1">
    <location>
        <begin position="1"/>
        <end position="75"/>
    </location>
</feature>
<dbReference type="RefSeq" id="WP_036950038.1">
    <property type="nucleotide sequence ID" value="NZ_BAABIH010000002.1"/>
</dbReference>